<dbReference type="InterPro" id="IPR000182">
    <property type="entry name" value="GNAT_dom"/>
</dbReference>
<evidence type="ECO:0000256" key="1">
    <source>
        <dbReference type="ARBA" id="ARBA00022679"/>
    </source>
</evidence>
<keyword evidence="2" id="KW-0012">Acyltransferase</keyword>
<reference evidence="4 5" key="1">
    <citation type="submission" date="2019-10" db="EMBL/GenBank/DDBJ databases">
        <title>Prolixibacter strains distinguished by the presence of nitrate reductase genes were adept at nitrate-dependent anaerobic corrosion of metallic iron and carbon steel.</title>
        <authorList>
            <person name="Iino T."/>
            <person name="Shono N."/>
            <person name="Ito K."/>
            <person name="Nakamura R."/>
            <person name="Sueoka K."/>
            <person name="Harayama S."/>
            <person name="Ohkuma M."/>
        </authorList>
    </citation>
    <scope>NUCLEOTIDE SEQUENCE [LARGE SCALE GENOMIC DNA]</scope>
    <source>
        <strain evidence="4 5">JCM 13498</strain>
    </source>
</reference>
<dbReference type="AlphaFoldDB" id="A0A5M4B4E7"/>
<dbReference type="Pfam" id="PF00583">
    <property type="entry name" value="Acetyltransf_1"/>
    <property type="match status" value="1"/>
</dbReference>
<dbReference type="Gene3D" id="3.40.630.30">
    <property type="match status" value="1"/>
</dbReference>
<dbReference type="InterPro" id="IPR050832">
    <property type="entry name" value="Bact_Acetyltransf"/>
</dbReference>
<dbReference type="PANTHER" id="PTHR43877">
    <property type="entry name" value="AMINOALKYLPHOSPHONATE N-ACETYLTRANSFERASE-RELATED-RELATED"/>
    <property type="match status" value="1"/>
</dbReference>
<evidence type="ECO:0000313" key="4">
    <source>
        <dbReference type="EMBL" id="GET34771.1"/>
    </source>
</evidence>
<evidence type="ECO:0000256" key="2">
    <source>
        <dbReference type="ARBA" id="ARBA00023315"/>
    </source>
</evidence>
<dbReference type="GO" id="GO:0016747">
    <property type="term" value="F:acyltransferase activity, transferring groups other than amino-acyl groups"/>
    <property type="evidence" value="ECO:0007669"/>
    <property type="project" value="InterPro"/>
</dbReference>
<name>A0A5M4B4E7_9BACT</name>
<dbReference type="PROSITE" id="PS51186">
    <property type="entry name" value="GNAT"/>
    <property type="match status" value="1"/>
</dbReference>
<protein>
    <submittedName>
        <fullName evidence="4">N-acetyltransferase</fullName>
    </submittedName>
</protein>
<feature type="domain" description="N-acetyltransferase" evidence="3">
    <location>
        <begin position="2"/>
        <end position="150"/>
    </location>
</feature>
<keyword evidence="1 4" id="KW-0808">Transferase</keyword>
<dbReference type="RefSeq" id="WP_025865455.1">
    <property type="nucleotide sequence ID" value="NZ_BLAX01000001.1"/>
</dbReference>
<organism evidence="4 5">
    <name type="scientific">Prolixibacter bellariivorans</name>
    <dbReference type="NCBI Taxonomy" id="314319"/>
    <lineage>
        <taxon>Bacteria</taxon>
        <taxon>Pseudomonadati</taxon>
        <taxon>Bacteroidota</taxon>
        <taxon>Bacteroidia</taxon>
        <taxon>Marinilabiliales</taxon>
        <taxon>Prolixibacteraceae</taxon>
        <taxon>Prolixibacter</taxon>
    </lineage>
</organism>
<proteinExistence type="predicted"/>
<dbReference type="CDD" id="cd04301">
    <property type="entry name" value="NAT_SF"/>
    <property type="match status" value="1"/>
</dbReference>
<dbReference type="PANTHER" id="PTHR43877:SF2">
    <property type="entry name" value="AMINOALKYLPHOSPHONATE N-ACETYLTRANSFERASE-RELATED"/>
    <property type="match status" value="1"/>
</dbReference>
<sequence length="152" mass="17225">MISLKQTNSENSDFIQLVSELDADLRVRDGNEHAFYAQFNKIDQIGHVIVAYQGEKPVGCGAIKPYDGNTMEIKRMFVLPELRGEGIASKVLNALERWAAELEYEKCILETGVKQPEAIALYTKNNYNRIPNYGQYKDAKSSVCFEKKVKQS</sequence>
<dbReference type="OrthoDB" id="9803233at2"/>
<accession>A0A5M4B4E7</accession>
<dbReference type="EMBL" id="BLAX01000001">
    <property type="protein sequence ID" value="GET34771.1"/>
    <property type="molecule type" value="Genomic_DNA"/>
</dbReference>
<dbReference type="Proteomes" id="UP000391834">
    <property type="component" value="Unassembled WGS sequence"/>
</dbReference>
<evidence type="ECO:0000313" key="5">
    <source>
        <dbReference type="Proteomes" id="UP000391834"/>
    </source>
</evidence>
<evidence type="ECO:0000259" key="3">
    <source>
        <dbReference type="PROSITE" id="PS51186"/>
    </source>
</evidence>
<comment type="caution">
    <text evidence="4">The sequence shown here is derived from an EMBL/GenBank/DDBJ whole genome shotgun (WGS) entry which is preliminary data.</text>
</comment>
<dbReference type="SUPFAM" id="SSF55729">
    <property type="entry name" value="Acyl-CoA N-acyltransferases (Nat)"/>
    <property type="match status" value="1"/>
</dbReference>
<dbReference type="InterPro" id="IPR016181">
    <property type="entry name" value="Acyl_CoA_acyltransferase"/>
</dbReference>
<keyword evidence="5" id="KW-1185">Reference proteome</keyword>
<gene>
    <name evidence="4" type="ORF">PbJCM13498_36340</name>
</gene>